<evidence type="ECO:0008006" key="3">
    <source>
        <dbReference type="Google" id="ProtNLM"/>
    </source>
</evidence>
<accession>A0A4Y2KZG0</accession>
<gene>
    <name evidence="1" type="ORF">AVEN_68702_1</name>
</gene>
<dbReference type="SUPFAM" id="SSF46938">
    <property type="entry name" value="CRAL/TRIO N-terminal domain"/>
    <property type="match status" value="1"/>
</dbReference>
<organism evidence="1 2">
    <name type="scientific">Araneus ventricosus</name>
    <name type="common">Orbweaver spider</name>
    <name type="synonym">Epeira ventricosa</name>
    <dbReference type="NCBI Taxonomy" id="182803"/>
    <lineage>
        <taxon>Eukaryota</taxon>
        <taxon>Metazoa</taxon>
        <taxon>Ecdysozoa</taxon>
        <taxon>Arthropoda</taxon>
        <taxon>Chelicerata</taxon>
        <taxon>Arachnida</taxon>
        <taxon>Araneae</taxon>
        <taxon>Araneomorphae</taxon>
        <taxon>Entelegynae</taxon>
        <taxon>Araneoidea</taxon>
        <taxon>Araneidae</taxon>
        <taxon>Araneus</taxon>
    </lineage>
</organism>
<dbReference type="PANTHER" id="PTHR23324">
    <property type="entry name" value="SEC14 RELATED PROTEIN"/>
    <property type="match status" value="1"/>
</dbReference>
<dbReference type="PANTHER" id="PTHR23324:SF83">
    <property type="entry name" value="SEC14-LIKE PROTEIN 2"/>
    <property type="match status" value="1"/>
</dbReference>
<dbReference type="InterPro" id="IPR036273">
    <property type="entry name" value="CRAL/TRIO_N_dom_sf"/>
</dbReference>
<dbReference type="Proteomes" id="UP000499080">
    <property type="component" value="Unassembled WGS sequence"/>
</dbReference>
<evidence type="ECO:0000313" key="1">
    <source>
        <dbReference type="EMBL" id="GBN07430.1"/>
    </source>
</evidence>
<evidence type="ECO:0000313" key="2">
    <source>
        <dbReference type="Proteomes" id="UP000499080"/>
    </source>
</evidence>
<dbReference type="InterPro" id="IPR051064">
    <property type="entry name" value="SEC14/CRAL-TRIO_domain"/>
</dbReference>
<keyword evidence="2" id="KW-1185">Reference proteome</keyword>
<comment type="caution">
    <text evidence="1">The sequence shown here is derived from an EMBL/GenBank/DDBJ whole genome shotgun (WGS) entry which is preliminary data.</text>
</comment>
<dbReference type="InterPro" id="IPR036865">
    <property type="entry name" value="CRAL-TRIO_dom_sf"/>
</dbReference>
<dbReference type="EMBL" id="BGPR01005159">
    <property type="protein sequence ID" value="GBN07430.1"/>
    <property type="molecule type" value="Genomic_DNA"/>
</dbReference>
<dbReference type="OrthoDB" id="1434354at2759"/>
<protein>
    <recommendedName>
        <fullName evidence="3">CRAL/TRIO N-terminal domain-containing protein</fullName>
    </recommendedName>
</protein>
<dbReference type="GO" id="GO:0005737">
    <property type="term" value="C:cytoplasm"/>
    <property type="evidence" value="ECO:0007669"/>
    <property type="project" value="TreeGrafter"/>
</dbReference>
<dbReference type="Gene3D" id="3.40.525.10">
    <property type="entry name" value="CRAL-TRIO lipid binding domain"/>
    <property type="match status" value="1"/>
</dbReference>
<sequence>MIEEDDYSVSEKEAIEKLREKIPRDQEKELYDDTYRLYLILKDQNFNYVDAENLLSKMLKWRQEVQINKIHEFKLPEVIEKYFENVLIGFAKNGAPVRYLPLGRFDNKGIIMSTKHADIVKMYVKIIENDIELLRKQKKMSGSPKCVWGRGEFSYNSDMPAVMVAFEGESEFPLSLIEELGRSRILKSLYFNGLRLRRTKMGCGLQ</sequence>
<proteinExistence type="predicted"/>
<dbReference type="AlphaFoldDB" id="A0A4Y2KZG0"/>
<dbReference type="SUPFAM" id="SSF52087">
    <property type="entry name" value="CRAL/TRIO domain"/>
    <property type="match status" value="1"/>
</dbReference>
<reference evidence="1 2" key="1">
    <citation type="journal article" date="2019" name="Sci. Rep.">
        <title>Orb-weaving spider Araneus ventricosus genome elucidates the spidroin gene catalogue.</title>
        <authorList>
            <person name="Kono N."/>
            <person name="Nakamura H."/>
            <person name="Ohtoshi R."/>
            <person name="Moran D.A.P."/>
            <person name="Shinohara A."/>
            <person name="Yoshida Y."/>
            <person name="Fujiwara M."/>
            <person name="Mori M."/>
            <person name="Tomita M."/>
            <person name="Arakawa K."/>
        </authorList>
    </citation>
    <scope>NUCLEOTIDE SEQUENCE [LARGE SCALE GENOMIC DNA]</scope>
</reference>
<name>A0A4Y2KZG0_ARAVE</name>